<name>A0A9W9L1X1_9EURO</name>
<dbReference type="GO" id="GO:0005506">
    <property type="term" value="F:iron ion binding"/>
    <property type="evidence" value="ECO:0007669"/>
    <property type="project" value="InterPro"/>
</dbReference>
<comment type="similarity">
    <text evidence="6">Belongs to the cytochrome P450 family.</text>
</comment>
<dbReference type="EMBL" id="JAPQKL010000005">
    <property type="protein sequence ID" value="KAJ5131072.1"/>
    <property type="molecule type" value="Genomic_DNA"/>
</dbReference>
<keyword evidence="2 5" id="KW-0479">Metal-binding</keyword>
<dbReference type="PANTHER" id="PTHR24305">
    <property type="entry name" value="CYTOCHROME P450"/>
    <property type="match status" value="1"/>
</dbReference>
<evidence type="ECO:0000256" key="2">
    <source>
        <dbReference type="ARBA" id="ARBA00022723"/>
    </source>
</evidence>
<evidence type="ECO:0000256" key="5">
    <source>
        <dbReference type="PIRSR" id="PIRSR602401-1"/>
    </source>
</evidence>
<comment type="cofactor">
    <cofactor evidence="1 5">
        <name>heme</name>
        <dbReference type="ChEBI" id="CHEBI:30413"/>
    </cofactor>
</comment>
<organism evidence="8 9">
    <name type="scientific">Penicillium bovifimosum</name>
    <dbReference type="NCBI Taxonomy" id="126998"/>
    <lineage>
        <taxon>Eukaryota</taxon>
        <taxon>Fungi</taxon>
        <taxon>Dikarya</taxon>
        <taxon>Ascomycota</taxon>
        <taxon>Pezizomycotina</taxon>
        <taxon>Eurotiomycetes</taxon>
        <taxon>Eurotiomycetidae</taxon>
        <taxon>Eurotiales</taxon>
        <taxon>Aspergillaceae</taxon>
        <taxon>Penicillium</taxon>
    </lineage>
</organism>
<evidence type="ECO:0000256" key="6">
    <source>
        <dbReference type="RuleBase" id="RU000461"/>
    </source>
</evidence>
<keyword evidence="7" id="KW-0472">Membrane</keyword>
<dbReference type="AlphaFoldDB" id="A0A9W9L1X1"/>
<dbReference type="Proteomes" id="UP001149079">
    <property type="component" value="Unassembled WGS sequence"/>
</dbReference>
<keyword evidence="3 6" id="KW-0560">Oxidoreductase</keyword>
<evidence type="ECO:0000313" key="8">
    <source>
        <dbReference type="EMBL" id="KAJ5131072.1"/>
    </source>
</evidence>
<dbReference type="CDD" id="cd11062">
    <property type="entry name" value="CYP58-like"/>
    <property type="match status" value="1"/>
</dbReference>
<feature type="transmembrane region" description="Helical" evidence="7">
    <location>
        <begin position="37"/>
        <end position="59"/>
    </location>
</feature>
<dbReference type="InterPro" id="IPR002401">
    <property type="entry name" value="Cyt_P450_E_grp-I"/>
</dbReference>
<keyword evidence="6 8" id="KW-0503">Monooxygenase</keyword>
<dbReference type="GO" id="GO:0020037">
    <property type="term" value="F:heme binding"/>
    <property type="evidence" value="ECO:0007669"/>
    <property type="project" value="InterPro"/>
</dbReference>
<dbReference type="Pfam" id="PF00067">
    <property type="entry name" value="p450"/>
    <property type="match status" value="1"/>
</dbReference>
<dbReference type="OrthoDB" id="3945418at2759"/>
<feature type="binding site" description="axial binding residue" evidence="5">
    <location>
        <position position="459"/>
    </location>
    <ligand>
        <name>heme</name>
        <dbReference type="ChEBI" id="CHEBI:30413"/>
    </ligand>
    <ligandPart>
        <name>Fe</name>
        <dbReference type="ChEBI" id="CHEBI:18248"/>
    </ligandPart>
</feature>
<dbReference type="GO" id="GO:0043386">
    <property type="term" value="P:mycotoxin biosynthetic process"/>
    <property type="evidence" value="ECO:0007669"/>
    <property type="project" value="UniProtKB-ARBA"/>
</dbReference>
<evidence type="ECO:0000256" key="4">
    <source>
        <dbReference type="ARBA" id="ARBA00023004"/>
    </source>
</evidence>
<feature type="non-terminal residue" evidence="8">
    <location>
        <position position="1"/>
    </location>
</feature>
<reference evidence="8" key="1">
    <citation type="submission" date="2022-11" db="EMBL/GenBank/DDBJ databases">
        <authorList>
            <person name="Petersen C."/>
        </authorList>
    </citation>
    <scope>NUCLEOTIDE SEQUENCE</scope>
    <source>
        <strain evidence="8">IBT 22155</strain>
    </source>
</reference>
<protein>
    <submittedName>
        <fullName evidence="8">Elymoclavine monooxygenase</fullName>
    </submittedName>
</protein>
<proteinExistence type="inferred from homology"/>
<dbReference type="PANTHER" id="PTHR24305:SF152">
    <property type="entry name" value="P450, PUTATIVE (EUROFUNG)-RELATED"/>
    <property type="match status" value="1"/>
</dbReference>
<dbReference type="PROSITE" id="PS00086">
    <property type="entry name" value="CYTOCHROME_P450"/>
    <property type="match status" value="1"/>
</dbReference>
<evidence type="ECO:0000256" key="7">
    <source>
        <dbReference type="SAM" id="Phobius"/>
    </source>
</evidence>
<keyword evidence="7" id="KW-1133">Transmembrane helix</keyword>
<dbReference type="GeneID" id="81407025"/>
<dbReference type="GO" id="GO:0004497">
    <property type="term" value="F:monooxygenase activity"/>
    <property type="evidence" value="ECO:0007669"/>
    <property type="project" value="UniProtKB-KW"/>
</dbReference>
<dbReference type="InterPro" id="IPR017972">
    <property type="entry name" value="Cyt_P450_CS"/>
</dbReference>
<dbReference type="InterPro" id="IPR036396">
    <property type="entry name" value="Cyt_P450_sf"/>
</dbReference>
<evidence type="ECO:0000256" key="1">
    <source>
        <dbReference type="ARBA" id="ARBA00001971"/>
    </source>
</evidence>
<keyword evidence="7" id="KW-0812">Transmembrane</keyword>
<dbReference type="RefSeq" id="XP_056521451.1">
    <property type="nucleotide sequence ID" value="XM_056667855.1"/>
</dbReference>
<keyword evidence="5 6" id="KW-0349">Heme</keyword>
<dbReference type="PRINTS" id="PR00463">
    <property type="entry name" value="EP450I"/>
</dbReference>
<dbReference type="InterPro" id="IPR001128">
    <property type="entry name" value="Cyt_P450"/>
</dbReference>
<dbReference type="InterPro" id="IPR050121">
    <property type="entry name" value="Cytochrome_P450_monoxygenase"/>
</dbReference>
<gene>
    <name evidence="8" type="ORF">N7515_007111</name>
</gene>
<keyword evidence="9" id="KW-1185">Reference proteome</keyword>
<sequence length="523" mass="59082">LDTDAESLTLRAATSPDMSNPFTNPIGLGLAYLRQNLLSSVLGCLLCYLVSLVISRLFFHPLCGIPGPKLASLSEWYSFYYNFIVDGQYSKSFEALHRKYKSPVIRIGPNAVHVNDPQFYEEVFGIKTNYYKEPAFYQALGAEGALASILDPHEHRLYRNHLRPLFSARSTALVTPQLEIELQKAAAILNTHRQENTPLNIQQLFRAFTVSVPKSLSLNVTTLTASSRIFNSFPVVQFPCIKSIQFYLPFDWGERLTPEFTAFKQKCDTWIKKAHARRDAGVALERKTLFDYYLELDGNPEQVIRTVPQPMEDSFNFLTAGTESTAYSLSCTTFYILRNPEVLKKLREELNASVEFIRDSFDPKRIQALPYLTAVIKETMRLSTAVPGSLPRVTPPGGATVGSFYIPAGTVVSVSHLSVTQNETIFPEASKFRPERWLGEGSKALDKWHVGFSKGPRRCIGMNADRHSSLAYLELFCAIAYLFARFDMVLHETDEKSMEWVDRISARNHSDVQIKVLTDLWAA</sequence>
<dbReference type="SUPFAM" id="SSF48264">
    <property type="entry name" value="Cytochrome P450"/>
    <property type="match status" value="1"/>
</dbReference>
<keyword evidence="4 5" id="KW-0408">Iron</keyword>
<accession>A0A9W9L1X1</accession>
<dbReference type="Gene3D" id="1.10.630.10">
    <property type="entry name" value="Cytochrome P450"/>
    <property type="match status" value="1"/>
</dbReference>
<comment type="caution">
    <text evidence="8">The sequence shown here is derived from an EMBL/GenBank/DDBJ whole genome shotgun (WGS) entry which is preliminary data.</text>
</comment>
<evidence type="ECO:0000313" key="9">
    <source>
        <dbReference type="Proteomes" id="UP001149079"/>
    </source>
</evidence>
<evidence type="ECO:0000256" key="3">
    <source>
        <dbReference type="ARBA" id="ARBA00023002"/>
    </source>
</evidence>
<reference evidence="8" key="2">
    <citation type="journal article" date="2023" name="IMA Fungus">
        <title>Comparative genomic study of the Penicillium genus elucidates a diverse pangenome and 15 lateral gene transfer events.</title>
        <authorList>
            <person name="Petersen C."/>
            <person name="Sorensen T."/>
            <person name="Nielsen M.R."/>
            <person name="Sondergaard T.E."/>
            <person name="Sorensen J.L."/>
            <person name="Fitzpatrick D.A."/>
            <person name="Frisvad J.C."/>
            <person name="Nielsen K.L."/>
        </authorList>
    </citation>
    <scope>NUCLEOTIDE SEQUENCE</scope>
    <source>
        <strain evidence="8">IBT 22155</strain>
    </source>
</reference>
<dbReference type="GO" id="GO:0016705">
    <property type="term" value="F:oxidoreductase activity, acting on paired donors, with incorporation or reduction of molecular oxygen"/>
    <property type="evidence" value="ECO:0007669"/>
    <property type="project" value="InterPro"/>
</dbReference>
<dbReference type="PRINTS" id="PR00385">
    <property type="entry name" value="P450"/>
</dbReference>